<accession>A0A1Y3UGG1</accession>
<feature type="binding site" evidence="5">
    <location>
        <position position="226"/>
    </location>
    <ligand>
        <name>a divalent metal cation</name>
        <dbReference type="ChEBI" id="CHEBI:60240"/>
        <label>1</label>
    </ligand>
</feature>
<feature type="binding site" evidence="5">
    <location>
        <position position="107"/>
    </location>
    <ligand>
        <name>a divalent metal cation</name>
        <dbReference type="ChEBI" id="CHEBI:60240"/>
        <label>1</label>
    </ligand>
</feature>
<dbReference type="EMBL" id="NFHO01000001">
    <property type="protein sequence ID" value="OUN44460.1"/>
    <property type="molecule type" value="Genomic_DNA"/>
</dbReference>
<gene>
    <name evidence="6" type="ORF">B5G21_00490</name>
</gene>
<dbReference type="InterPro" id="IPR036069">
    <property type="entry name" value="DUF34/NIF3_sf"/>
</dbReference>
<dbReference type="Proteomes" id="UP000196560">
    <property type="component" value="Unassembled WGS sequence"/>
</dbReference>
<dbReference type="RefSeq" id="WP_087185601.1">
    <property type="nucleotide sequence ID" value="NZ_NFHO01000001.1"/>
</dbReference>
<dbReference type="AlphaFoldDB" id="A0A1Y3UGG1"/>
<feature type="binding site" evidence="5">
    <location>
        <position position="64"/>
    </location>
    <ligand>
        <name>a divalent metal cation</name>
        <dbReference type="ChEBI" id="CHEBI:60240"/>
        <label>2</label>
    </ligand>
</feature>
<comment type="caution">
    <text evidence="6">The sequence shown here is derived from an EMBL/GenBank/DDBJ whole genome shotgun (WGS) entry which is preliminary data.</text>
</comment>
<evidence type="ECO:0000256" key="2">
    <source>
        <dbReference type="ARBA" id="ARBA00011643"/>
    </source>
</evidence>
<dbReference type="InterPro" id="IPR002678">
    <property type="entry name" value="DUF34/NIF3"/>
</dbReference>
<comment type="subunit">
    <text evidence="2">Homohexamer.</text>
</comment>
<dbReference type="GO" id="GO:0046872">
    <property type="term" value="F:metal ion binding"/>
    <property type="evidence" value="ECO:0007669"/>
    <property type="project" value="UniProtKB-KW"/>
</dbReference>
<dbReference type="FunFam" id="3.40.1390.30:FF:000001">
    <property type="entry name" value="GTP cyclohydrolase 1 type 2"/>
    <property type="match status" value="1"/>
</dbReference>
<evidence type="ECO:0000313" key="6">
    <source>
        <dbReference type="EMBL" id="OUN44460.1"/>
    </source>
</evidence>
<sequence>MKVCELERSLFESFPKEDAESWDHVGLSVGDPDSTVGRVLVALDATADMVRRAHDARANVLLAHHPVYIAAPNAFVPRAGSHPQAAAAVFEAARLGVSVLSFHTNLDRSQAAQELLPRLMGLEAQHSLEHPESPGSPGLGSIAAVPDRPGLQELAERAARAFDTAPRVWGDRDMPISSCAFLGGSLGDLGESALKCGADAIICGEAGYHVCQDLAARGVGIILLGHDASETPFTRILAEAATRAGVPSDSIQIADPPRQWWTIEGGRS</sequence>
<dbReference type="STRING" id="1118060.GCA_000311845_01010"/>
<dbReference type="Pfam" id="PF01784">
    <property type="entry name" value="DUF34_NIF3"/>
    <property type="match status" value="1"/>
</dbReference>
<reference evidence="7" key="1">
    <citation type="submission" date="2017-04" db="EMBL/GenBank/DDBJ databases">
        <title>Function of individual gut microbiota members based on whole genome sequencing of pure cultures obtained from chicken caecum.</title>
        <authorList>
            <person name="Medvecky M."/>
            <person name="Cejkova D."/>
            <person name="Polansky O."/>
            <person name="Karasova D."/>
            <person name="Kubasova T."/>
            <person name="Cizek A."/>
            <person name="Rychlik I."/>
        </authorList>
    </citation>
    <scope>NUCLEOTIDE SEQUENCE [LARGE SCALE GENOMIC DNA]</scope>
    <source>
        <strain evidence="7">An70</strain>
    </source>
</reference>
<dbReference type="PANTHER" id="PTHR13799">
    <property type="entry name" value="NGG1 INTERACTING FACTOR 3"/>
    <property type="match status" value="1"/>
</dbReference>
<dbReference type="SUPFAM" id="SSF102705">
    <property type="entry name" value="NIF3 (NGG1p interacting factor 3)-like"/>
    <property type="match status" value="1"/>
</dbReference>
<evidence type="ECO:0000313" key="7">
    <source>
        <dbReference type="Proteomes" id="UP000196560"/>
    </source>
</evidence>
<keyword evidence="4 5" id="KW-0479">Metal-binding</keyword>
<evidence type="ECO:0000256" key="5">
    <source>
        <dbReference type="PIRSR" id="PIRSR602678-1"/>
    </source>
</evidence>
<dbReference type="GO" id="GO:0005737">
    <property type="term" value="C:cytoplasm"/>
    <property type="evidence" value="ECO:0007669"/>
    <property type="project" value="TreeGrafter"/>
</dbReference>
<dbReference type="Gene3D" id="3.40.1390.30">
    <property type="entry name" value="NIF3 (NGG1p interacting factor 3)-like"/>
    <property type="match status" value="2"/>
</dbReference>
<proteinExistence type="inferred from homology"/>
<evidence type="ECO:0000256" key="1">
    <source>
        <dbReference type="ARBA" id="ARBA00006964"/>
    </source>
</evidence>
<dbReference type="PANTHER" id="PTHR13799:SF14">
    <property type="entry name" value="GTP CYCLOHYDROLASE 1 TYPE 2 HOMOLOG"/>
    <property type="match status" value="1"/>
</dbReference>
<comment type="similarity">
    <text evidence="1">Belongs to the GTP cyclohydrolase I type 2/NIF3 family.</text>
</comment>
<protein>
    <recommendedName>
        <fullName evidence="3">GTP cyclohydrolase 1 type 2 homolog</fullName>
    </recommendedName>
</protein>
<feature type="binding site" evidence="5">
    <location>
        <position position="230"/>
    </location>
    <ligand>
        <name>a divalent metal cation</name>
        <dbReference type="ChEBI" id="CHEBI:60240"/>
        <label>1</label>
    </ligand>
</feature>
<organism evidence="6 7">
    <name type="scientific">Enorma massiliensis</name>
    <dbReference type="NCBI Taxonomy" id="1472761"/>
    <lineage>
        <taxon>Bacteria</taxon>
        <taxon>Bacillati</taxon>
        <taxon>Actinomycetota</taxon>
        <taxon>Coriobacteriia</taxon>
        <taxon>Coriobacteriales</taxon>
        <taxon>Coriobacteriaceae</taxon>
        <taxon>Enorma</taxon>
    </lineage>
</organism>
<feature type="binding site" evidence="5">
    <location>
        <position position="65"/>
    </location>
    <ligand>
        <name>a divalent metal cation</name>
        <dbReference type="ChEBI" id="CHEBI:60240"/>
        <label>1</label>
    </ligand>
</feature>
<evidence type="ECO:0000256" key="4">
    <source>
        <dbReference type="ARBA" id="ARBA00022723"/>
    </source>
</evidence>
<evidence type="ECO:0000256" key="3">
    <source>
        <dbReference type="ARBA" id="ARBA00022112"/>
    </source>
</evidence>
<name>A0A1Y3UGG1_9ACTN</name>
<dbReference type="eggNOG" id="COG0327">
    <property type="taxonomic scope" value="Bacteria"/>
</dbReference>
<keyword evidence="7" id="KW-1185">Reference proteome</keyword>